<protein>
    <submittedName>
        <fullName evidence="1">Uncharacterized protein</fullName>
    </submittedName>
</protein>
<evidence type="ECO:0000313" key="1">
    <source>
        <dbReference type="EMBL" id="QIN94856.1"/>
    </source>
</evidence>
<organism evidence="1 2">
    <name type="scientific">Proteus phage Privateer</name>
    <dbReference type="NCBI Taxonomy" id="2712958"/>
    <lineage>
        <taxon>Viruses</taxon>
        <taxon>Duplodnaviria</taxon>
        <taxon>Heunggongvirae</taxon>
        <taxon>Uroviricota</taxon>
        <taxon>Caudoviricetes</taxon>
        <taxon>Grimontviridae</taxon>
        <taxon>Privateervirus</taxon>
        <taxon>Privateervirus privateer</taxon>
    </lineage>
</organism>
<reference evidence="1 2" key="1">
    <citation type="submission" date="2020-02" db="EMBL/GenBank/DDBJ databases">
        <title>Characterization of Proteus podophage Privateer.</title>
        <authorList>
            <person name="Corban J."/>
            <person name="Ramsey J."/>
        </authorList>
    </citation>
    <scope>NUCLEOTIDE SEQUENCE [LARGE SCALE GENOMIC DNA]</scope>
</reference>
<accession>A0A6G8R3W4</accession>
<sequence>MMYNRKLSLQEQELLRSIFDMIFENHNRSIKVLDRFRNVKVLYPEVKDVLNIILFFEDREIKLQSLEFYIKRVNNQSIRNIIQSSISNKRYKLCLKST</sequence>
<gene>
    <name evidence="1" type="ORF">CPT_Privateer_063</name>
</gene>
<proteinExistence type="predicted"/>
<evidence type="ECO:0000313" key="2">
    <source>
        <dbReference type="Proteomes" id="UP000500956"/>
    </source>
</evidence>
<dbReference type="Proteomes" id="UP000500956">
    <property type="component" value="Segment"/>
</dbReference>
<keyword evidence="2" id="KW-1185">Reference proteome</keyword>
<dbReference type="EMBL" id="MT028297">
    <property type="protein sequence ID" value="QIN94856.1"/>
    <property type="molecule type" value="Genomic_DNA"/>
</dbReference>
<name>A0A6G8R3W4_9CAUD</name>